<accession>A0A0J0XSD9</accession>
<comment type="subcellular location">
    <subcellularLocation>
        <location evidence="2">Nucleus</location>
    </subcellularLocation>
</comment>
<dbReference type="InterPro" id="IPR019974">
    <property type="entry name" value="XPG_CS"/>
</dbReference>
<dbReference type="AlphaFoldDB" id="A0A0J0XSD9"/>
<dbReference type="CDD" id="cd09904">
    <property type="entry name" value="H3TH_XPG"/>
    <property type="match status" value="1"/>
</dbReference>
<dbReference type="SMART" id="SM00279">
    <property type="entry name" value="HhH2"/>
    <property type="match status" value="1"/>
</dbReference>
<keyword evidence="17" id="KW-1185">Reference proteome</keyword>
<dbReference type="PROSITE" id="PS00842">
    <property type="entry name" value="XPG_2"/>
    <property type="match status" value="1"/>
</dbReference>
<evidence type="ECO:0000256" key="3">
    <source>
        <dbReference type="ARBA" id="ARBA00005283"/>
    </source>
</evidence>
<evidence type="ECO:0000313" key="17">
    <source>
        <dbReference type="Proteomes" id="UP000053611"/>
    </source>
</evidence>
<evidence type="ECO:0000256" key="1">
    <source>
        <dbReference type="ARBA" id="ARBA00001946"/>
    </source>
</evidence>
<dbReference type="GO" id="GO:0048256">
    <property type="term" value="F:flap endonuclease activity"/>
    <property type="evidence" value="ECO:0007669"/>
    <property type="project" value="UniProtKB-ARBA"/>
</dbReference>
<dbReference type="Pfam" id="PF00752">
    <property type="entry name" value="XPG_N"/>
    <property type="match status" value="1"/>
</dbReference>
<evidence type="ECO:0000256" key="2">
    <source>
        <dbReference type="ARBA" id="ARBA00004123"/>
    </source>
</evidence>
<feature type="compositionally biased region" description="Basic residues" evidence="13">
    <location>
        <begin position="1223"/>
        <end position="1234"/>
    </location>
</feature>
<evidence type="ECO:0000256" key="7">
    <source>
        <dbReference type="ARBA" id="ARBA00022763"/>
    </source>
</evidence>
<dbReference type="InterPro" id="IPR006086">
    <property type="entry name" value="XPG-I_dom"/>
</dbReference>
<feature type="compositionally biased region" description="Pro residues" evidence="13">
    <location>
        <begin position="650"/>
        <end position="664"/>
    </location>
</feature>
<evidence type="ECO:0000259" key="14">
    <source>
        <dbReference type="SMART" id="SM00484"/>
    </source>
</evidence>
<evidence type="ECO:0000256" key="8">
    <source>
        <dbReference type="ARBA" id="ARBA00022801"/>
    </source>
</evidence>
<dbReference type="PANTHER" id="PTHR16171:SF7">
    <property type="entry name" value="DNA REPAIR PROTEIN RAD2"/>
    <property type="match status" value="1"/>
</dbReference>
<feature type="domain" description="XPG N-terminal" evidence="15">
    <location>
        <begin position="1"/>
        <end position="98"/>
    </location>
</feature>
<dbReference type="Gene3D" id="3.40.50.1010">
    <property type="entry name" value="5'-nuclease"/>
    <property type="match status" value="2"/>
</dbReference>
<feature type="compositionally biased region" description="Basic and acidic residues" evidence="13">
    <location>
        <begin position="1182"/>
        <end position="1205"/>
    </location>
</feature>
<feature type="region of interest" description="Disordered" evidence="13">
    <location>
        <begin position="330"/>
        <end position="351"/>
    </location>
</feature>
<keyword evidence="6" id="KW-0255">Endonuclease</keyword>
<dbReference type="InterPro" id="IPR006085">
    <property type="entry name" value="XPG_DNA_repair_N"/>
</dbReference>
<dbReference type="InterPro" id="IPR036279">
    <property type="entry name" value="5-3_exonuclease_C_sf"/>
</dbReference>
<organism evidence="16 17">
    <name type="scientific">Cutaneotrichosporon oleaginosum</name>
    <dbReference type="NCBI Taxonomy" id="879819"/>
    <lineage>
        <taxon>Eukaryota</taxon>
        <taxon>Fungi</taxon>
        <taxon>Dikarya</taxon>
        <taxon>Basidiomycota</taxon>
        <taxon>Agaricomycotina</taxon>
        <taxon>Tremellomycetes</taxon>
        <taxon>Trichosporonales</taxon>
        <taxon>Trichosporonaceae</taxon>
        <taxon>Cutaneotrichosporon</taxon>
    </lineage>
</organism>
<feature type="region of interest" description="Disordered" evidence="13">
    <location>
        <begin position="447"/>
        <end position="834"/>
    </location>
</feature>
<dbReference type="GO" id="GO:0006289">
    <property type="term" value="P:nucleotide-excision repair"/>
    <property type="evidence" value="ECO:0007669"/>
    <property type="project" value="InterPro"/>
</dbReference>
<comment type="cofactor">
    <cofactor evidence="1">
        <name>Mg(2+)</name>
        <dbReference type="ChEBI" id="CHEBI:18420"/>
    </cofactor>
</comment>
<evidence type="ECO:0000313" key="16">
    <source>
        <dbReference type="EMBL" id="KLT43991.1"/>
    </source>
</evidence>
<feature type="compositionally biased region" description="Acidic residues" evidence="13">
    <location>
        <begin position="773"/>
        <end position="783"/>
    </location>
</feature>
<dbReference type="FunFam" id="1.10.150.20:FF:000030">
    <property type="entry name" value="Flap endonuclease GEN-like 1"/>
    <property type="match status" value="1"/>
</dbReference>
<reference evidence="16 17" key="1">
    <citation type="submission" date="2015-03" db="EMBL/GenBank/DDBJ databases">
        <title>Genomics and transcriptomics of the oil-accumulating basidiomycete yeast T. oleaginosus allow insights into substrate utilization and the diverse evolutionary trajectories of mating systems in fungi.</title>
        <authorList>
            <consortium name="DOE Joint Genome Institute"/>
            <person name="Kourist R."/>
            <person name="Kracht O."/>
            <person name="Bracharz F."/>
            <person name="Lipzen A."/>
            <person name="Nolan M."/>
            <person name="Ohm R."/>
            <person name="Grigoriev I."/>
            <person name="Sun S."/>
            <person name="Heitman J."/>
            <person name="Bruck T."/>
            <person name="Nowrousian M."/>
        </authorList>
    </citation>
    <scope>NUCLEOTIDE SEQUENCE [LARGE SCALE GENOMIC DNA]</scope>
    <source>
        <strain evidence="16 17">IBC0246</strain>
    </source>
</reference>
<dbReference type="Gene3D" id="1.10.150.20">
    <property type="entry name" value="5' to 3' exonuclease, C-terminal subdomain"/>
    <property type="match status" value="1"/>
</dbReference>
<dbReference type="Pfam" id="PF00867">
    <property type="entry name" value="XPG_I"/>
    <property type="match status" value="1"/>
</dbReference>
<keyword evidence="5" id="KW-0479">Metal-binding</keyword>
<evidence type="ECO:0008006" key="18">
    <source>
        <dbReference type="Google" id="ProtNLM"/>
    </source>
</evidence>
<feature type="compositionally biased region" description="Basic and acidic residues" evidence="13">
    <location>
        <begin position="622"/>
        <end position="643"/>
    </location>
</feature>
<dbReference type="OrthoDB" id="31113at2759"/>
<evidence type="ECO:0000256" key="4">
    <source>
        <dbReference type="ARBA" id="ARBA00022722"/>
    </source>
</evidence>
<feature type="region of interest" description="Disordered" evidence="13">
    <location>
        <begin position="161"/>
        <end position="187"/>
    </location>
</feature>
<dbReference type="RefSeq" id="XP_018280482.1">
    <property type="nucleotide sequence ID" value="XM_018427122.1"/>
</dbReference>
<dbReference type="InterPro" id="IPR006084">
    <property type="entry name" value="XPG/Rad2"/>
</dbReference>
<dbReference type="PRINTS" id="PR00853">
    <property type="entry name" value="XPGRADSUPER"/>
</dbReference>
<keyword evidence="10" id="KW-0234">DNA repair</keyword>
<dbReference type="SUPFAM" id="SSF88723">
    <property type="entry name" value="PIN domain-like"/>
    <property type="match status" value="1"/>
</dbReference>
<feature type="compositionally biased region" description="Acidic residues" evidence="13">
    <location>
        <begin position="533"/>
        <end position="544"/>
    </location>
</feature>
<evidence type="ECO:0000256" key="11">
    <source>
        <dbReference type="ARBA" id="ARBA00023242"/>
    </source>
</evidence>
<comment type="similarity">
    <text evidence="3">Belongs to the XPG/RAD2 endonuclease family. XPG subfamily.</text>
</comment>
<dbReference type="SMART" id="SM00485">
    <property type="entry name" value="XPGN"/>
    <property type="match status" value="1"/>
</dbReference>
<dbReference type="PANTHER" id="PTHR16171">
    <property type="entry name" value="DNA REPAIR PROTEIN COMPLEMENTING XP-G CELLS-RELATED"/>
    <property type="match status" value="1"/>
</dbReference>
<feature type="region of interest" description="Disordered" evidence="13">
    <location>
        <begin position="1160"/>
        <end position="1255"/>
    </location>
</feature>
<dbReference type="SMART" id="SM00484">
    <property type="entry name" value="XPGI"/>
    <property type="match status" value="1"/>
</dbReference>
<feature type="compositionally biased region" description="Acidic residues" evidence="13">
    <location>
        <begin position="452"/>
        <end position="461"/>
    </location>
</feature>
<dbReference type="STRING" id="879819.A0A0J0XSD9"/>
<dbReference type="CDD" id="cd09868">
    <property type="entry name" value="PIN_XPG_RAD2"/>
    <property type="match status" value="2"/>
</dbReference>
<keyword evidence="9" id="KW-0460">Magnesium</keyword>
<feature type="domain" description="XPG-I" evidence="14">
    <location>
        <begin position="899"/>
        <end position="968"/>
    </location>
</feature>
<keyword evidence="7" id="KW-0227">DNA damage</keyword>
<dbReference type="GO" id="GO:0005634">
    <property type="term" value="C:nucleus"/>
    <property type="evidence" value="ECO:0007669"/>
    <property type="project" value="UniProtKB-SubCell"/>
</dbReference>
<dbReference type="InterPro" id="IPR008918">
    <property type="entry name" value="HhH2"/>
</dbReference>
<name>A0A0J0XSD9_9TREE</name>
<evidence type="ECO:0000256" key="13">
    <source>
        <dbReference type="SAM" id="MobiDB-lite"/>
    </source>
</evidence>
<feature type="compositionally biased region" description="Basic and acidic residues" evidence="13">
    <location>
        <begin position="336"/>
        <end position="351"/>
    </location>
</feature>
<sequence length="1255" mass="137640">MGVKGLWSLLNPVARPVQIESLEGKRLAIDSSIWLYQFQSTMRDKDGRVLVNAHVLGFLRRINRLLFHGIKPVFVFDGGAPALKRATIAERKRRKLGAAQSHARMAEKLLHAQMRRAAVTLAQEAEDRRAARIAARAAGTFEESEAIPENAVYLDELEGRPAPRPVTAENSAASVSEPPKKKYKRDRYELPEASMPAYSTDDRPDARLATEEELKHFIEDVGPTDIDVESPEFRALPTEVQYEIIGDLRVRSRQQSHARLTAMLKNAPTALDFSKAQIKHLSQRNALTQQLLTVTDSVGKAHLTIPVRVASERSREYVLVKRSQDEGGGWALGIRDGTKDKPIELEPETENDRRMRLAAERRVMKEEDSVSDSSIEEVKPQEEVAKDLRDHRRREVLEAIRRRYAPAPRKEKDDLPPTRRNKNAAPLFDIDEDIIPTAHDEALALALQQEELGSEEDEPDVELARALASSRRAPSSPPPVVAPSSDDDEFEEVSLVPSVGVSRANSVHETIEISSDEENEGSPNPTAAPAVVEESDEDELELVEPPDTRPAAPTSSLAAKVAAARTQAPIARPSSSAPTAGRPFTAAIEPNRPSSTHQAATAFSAQTAPQASALTTAPVPRPAREPQGARHPEPSRLVAEPRRLATGVGQPPPAAELPPAPRSPSPRRTAPSPSPPLRTAPSPPPLLRGAPSPSPPPQLTDPLRGAPSPSPPPAEPAFVPVSDSEDELEQVSTAPTRATTPHILGTVTPSERESTQQNSLPAPSRLRHNAHDEDTDEEGDDEIDWSRSPSPVLRKGSMGNSLSALASAVEDSQPGEGSRRESMNVSEYASDGEMGADDMEAEEDEYARFLAQIQNRDLAAVRTEIDDEIRILNQQTKAAMRDSDEITQSMVVQIQTLLRHFGIPYITAPMEAEAQCAKLAELNLVDGIITDDSDVFLFGGSTCFKNIFNDAKYAECYAATDIERELSLPRHRLIELAYLLGSDYTIGLPGIGPVMALELLANFPGDGGLLRFKEWWTSVQIGKDDVTVETKWKRSFKKRFTGTLHLGAEWPNPLVRDAYFHPQTDESDEPFHWGFPRLSALRTYLHEELSWSISKVDDELTPIVQRIAARGRGAVPRQSTLLPYFDHSAAAGSLAPRRRTTANVSKRLLSVIKEFREAEARAAGQTPQGWGEMLAGVDEEDPKGVGKKDKDKGRGRGKQKEKEGEGEGGGAETQNGEAEGPKRRTRKAPAKRASRSATAASEEEAPKPRKRRKAV</sequence>
<dbReference type="GeneID" id="28987725"/>
<feature type="compositionally biased region" description="Polar residues" evidence="13">
    <location>
        <begin position="592"/>
        <end position="615"/>
    </location>
</feature>
<evidence type="ECO:0000256" key="6">
    <source>
        <dbReference type="ARBA" id="ARBA00022759"/>
    </source>
</evidence>
<dbReference type="PRINTS" id="PR00066">
    <property type="entry name" value="XRODRMPGMNTG"/>
</dbReference>
<dbReference type="InterPro" id="IPR029060">
    <property type="entry name" value="PIN-like_dom_sf"/>
</dbReference>
<dbReference type="Proteomes" id="UP000053611">
    <property type="component" value="Unassembled WGS sequence"/>
</dbReference>
<proteinExistence type="inferred from homology"/>
<gene>
    <name evidence="16" type="ORF">CC85DRAFT_36345</name>
</gene>
<protein>
    <recommendedName>
        <fullName evidence="18">PIN domain-like protein</fullName>
    </recommendedName>
</protein>
<dbReference type="InterPro" id="IPR001044">
    <property type="entry name" value="XPG/Rad2_eukaryotes"/>
</dbReference>
<feature type="compositionally biased region" description="Pro residues" evidence="13">
    <location>
        <begin position="672"/>
        <end position="699"/>
    </location>
</feature>
<evidence type="ECO:0000256" key="12">
    <source>
        <dbReference type="ARBA" id="ARBA00038112"/>
    </source>
</evidence>
<dbReference type="GO" id="GO:0003697">
    <property type="term" value="F:single-stranded DNA binding"/>
    <property type="evidence" value="ECO:0007669"/>
    <property type="project" value="InterPro"/>
</dbReference>
<keyword evidence="11" id="KW-0539">Nucleus</keyword>
<dbReference type="EMBL" id="KQ087190">
    <property type="protein sequence ID" value="KLT43991.1"/>
    <property type="molecule type" value="Genomic_DNA"/>
</dbReference>
<evidence type="ECO:0000256" key="10">
    <source>
        <dbReference type="ARBA" id="ARBA00023204"/>
    </source>
</evidence>
<feature type="compositionally biased region" description="Basic and acidic residues" evidence="13">
    <location>
        <begin position="408"/>
        <end position="417"/>
    </location>
</feature>
<evidence type="ECO:0000259" key="15">
    <source>
        <dbReference type="SMART" id="SM00485"/>
    </source>
</evidence>
<feature type="region of interest" description="Disordered" evidence="13">
    <location>
        <begin position="401"/>
        <end position="427"/>
    </location>
</feature>
<dbReference type="SUPFAM" id="SSF47807">
    <property type="entry name" value="5' to 3' exonuclease, C-terminal subdomain"/>
    <property type="match status" value="1"/>
</dbReference>
<evidence type="ECO:0000256" key="5">
    <source>
        <dbReference type="ARBA" id="ARBA00022723"/>
    </source>
</evidence>
<feature type="compositionally biased region" description="Low complexity" evidence="13">
    <location>
        <begin position="464"/>
        <end position="474"/>
    </location>
</feature>
<dbReference type="GO" id="GO:0046872">
    <property type="term" value="F:metal ion binding"/>
    <property type="evidence" value="ECO:0007669"/>
    <property type="project" value="UniProtKB-KW"/>
</dbReference>
<dbReference type="PROSITE" id="PS00841">
    <property type="entry name" value="XPG_1"/>
    <property type="match status" value="1"/>
</dbReference>
<comment type="similarity">
    <text evidence="12">Belongs to the XPG/RAD2 endonuclease family. GEN subfamily.</text>
</comment>
<keyword evidence="4" id="KW-0540">Nuclease</keyword>
<feature type="compositionally biased region" description="Polar residues" evidence="13">
    <location>
        <begin position="730"/>
        <end position="739"/>
    </location>
</feature>
<keyword evidence="8" id="KW-0378">Hydrolase</keyword>
<evidence type="ECO:0000256" key="9">
    <source>
        <dbReference type="ARBA" id="ARBA00022842"/>
    </source>
</evidence>